<evidence type="ECO:0000256" key="5">
    <source>
        <dbReference type="ARBA" id="ARBA00022840"/>
    </source>
</evidence>
<dbReference type="GO" id="GO:0016874">
    <property type="term" value="F:ligase activity"/>
    <property type="evidence" value="ECO:0007669"/>
    <property type="project" value="UniProtKB-KW"/>
</dbReference>
<evidence type="ECO:0000256" key="2">
    <source>
        <dbReference type="ARBA" id="ARBA00022598"/>
    </source>
</evidence>
<dbReference type="PANTHER" id="PTHR34696">
    <property type="entry name" value="PHOSPHORIBOSYLFORMYLGLYCINAMIDINE SYNTHASE SUBUNIT PURS"/>
    <property type="match status" value="1"/>
</dbReference>
<protein>
    <submittedName>
        <fullName evidence="6">Uncharacterized protein</fullName>
    </submittedName>
</protein>
<dbReference type="eggNOG" id="arCOG04462">
    <property type="taxonomic scope" value="Archaea"/>
</dbReference>
<evidence type="ECO:0000256" key="3">
    <source>
        <dbReference type="ARBA" id="ARBA00022741"/>
    </source>
</evidence>
<dbReference type="SUPFAM" id="SSF82697">
    <property type="entry name" value="PurS-like"/>
    <property type="match status" value="1"/>
</dbReference>
<keyword evidence="2" id="KW-0436">Ligase</keyword>
<evidence type="ECO:0000313" key="7">
    <source>
        <dbReference type="Proteomes" id="UP000001137"/>
    </source>
</evidence>
<keyword evidence="5" id="KW-0067">ATP-binding</keyword>
<dbReference type="GeneID" id="5708945"/>
<dbReference type="PANTHER" id="PTHR34696:SF1">
    <property type="entry name" value="PHOSPHORIBOSYLFORMYLGLYCINAMIDINE SYNTHASE SUBUNIT PURS"/>
    <property type="match status" value="1"/>
</dbReference>
<evidence type="ECO:0000256" key="1">
    <source>
        <dbReference type="ARBA" id="ARBA00022490"/>
    </source>
</evidence>
<dbReference type="AlphaFoldDB" id="A8MCJ6"/>
<dbReference type="KEGG" id="cma:Cmaq_0662"/>
<gene>
    <name evidence="6" type="ordered locus">Cmaq_0662</name>
</gene>
<dbReference type="Proteomes" id="UP000001137">
    <property type="component" value="Chromosome"/>
</dbReference>
<dbReference type="OrthoDB" id="56303at2157"/>
<dbReference type="STRING" id="397948.Cmaq_0662"/>
<organism evidence="6 7">
    <name type="scientific">Caldivirga maquilingensis (strain ATCC 700844 / DSM 13496 / JCM 10307 / IC-167)</name>
    <dbReference type="NCBI Taxonomy" id="397948"/>
    <lineage>
        <taxon>Archaea</taxon>
        <taxon>Thermoproteota</taxon>
        <taxon>Thermoprotei</taxon>
        <taxon>Thermoproteales</taxon>
        <taxon>Thermoproteaceae</taxon>
        <taxon>Caldivirga</taxon>
    </lineage>
</organism>
<reference evidence="6 7" key="1">
    <citation type="submission" date="2007-10" db="EMBL/GenBank/DDBJ databases">
        <title>Complete sequence of Caldivirga maquilingensis IC-167.</title>
        <authorList>
            <consortium name="US DOE Joint Genome Institute"/>
            <person name="Copeland A."/>
            <person name="Lucas S."/>
            <person name="Lapidus A."/>
            <person name="Barry K."/>
            <person name="Glavina del Rio T."/>
            <person name="Dalin E."/>
            <person name="Tice H."/>
            <person name="Pitluck S."/>
            <person name="Saunders E."/>
            <person name="Brettin T."/>
            <person name="Bruce D."/>
            <person name="Detter J.C."/>
            <person name="Han C."/>
            <person name="Schmutz J."/>
            <person name="Larimer F."/>
            <person name="Land M."/>
            <person name="Hauser L."/>
            <person name="Kyrpides N."/>
            <person name="Ivanova N."/>
            <person name="Biddle J.F."/>
            <person name="Zhang Z."/>
            <person name="Fitz-Gibbon S.T."/>
            <person name="Lowe T.M."/>
            <person name="Saltikov C."/>
            <person name="House C.H."/>
            <person name="Richardson P."/>
        </authorList>
    </citation>
    <scope>NUCLEOTIDE SEQUENCE [LARGE SCALE GENOMIC DNA]</scope>
    <source>
        <strain evidence="7">ATCC 700844 / DSM 13496 / JCM 10307 / IC-167</strain>
    </source>
</reference>
<dbReference type="GO" id="GO:0006164">
    <property type="term" value="P:purine nucleotide biosynthetic process"/>
    <property type="evidence" value="ECO:0007669"/>
    <property type="project" value="UniProtKB-KW"/>
</dbReference>
<dbReference type="InterPro" id="IPR003850">
    <property type="entry name" value="PurS"/>
</dbReference>
<dbReference type="EMBL" id="CP000852">
    <property type="protein sequence ID" value="ABW01502.1"/>
    <property type="molecule type" value="Genomic_DNA"/>
</dbReference>
<dbReference type="RefSeq" id="WP_012185722.1">
    <property type="nucleotide sequence ID" value="NC_009954.1"/>
</dbReference>
<dbReference type="Gene3D" id="3.30.1280.10">
    <property type="entry name" value="Phosphoribosylformylglycinamidine synthase subunit PurS"/>
    <property type="match status" value="1"/>
</dbReference>
<sequence>MEAGNTIKPIGLYKVHVAVVLKGSRDPEGETILRDVVLASGVDYVVKVTSGKYLSFTVKSSDGEEAIKLVTNLCRDLRIFNPTVHKLIVLGVEYGDGSGY</sequence>
<evidence type="ECO:0000256" key="4">
    <source>
        <dbReference type="ARBA" id="ARBA00022755"/>
    </source>
</evidence>
<keyword evidence="3" id="KW-0547">Nucleotide-binding</keyword>
<proteinExistence type="predicted"/>
<keyword evidence="4" id="KW-0658">Purine biosynthesis</keyword>
<evidence type="ECO:0000313" key="6">
    <source>
        <dbReference type="EMBL" id="ABW01502.1"/>
    </source>
</evidence>
<dbReference type="InterPro" id="IPR036604">
    <property type="entry name" value="PurS-like_sf"/>
</dbReference>
<accession>A8MCJ6</accession>
<keyword evidence="7" id="KW-1185">Reference proteome</keyword>
<keyword evidence="1" id="KW-0963">Cytoplasm</keyword>
<dbReference type="Pfam" id="PF02700">
    <property type="entry name" value="PurS"/>
    <property type="match status" value="1"/>
</dbReference>
<name>A8MCJ6_CALMQ</name>
<dbReference type="GO" id="GO:0005524">
    <property type="term" value="F:ATP binding"/>
    <property type="evidence" value="ECO:0007669"/>
    <property type="project" value="UniProtKB-KW"/>
</dbReference>
<dbReference type="HOGENOM" id="CLU_164833_2_0_2"/>